<gene>
    <name evidence="1" type="ORF">RJT34_32677</name>
</gene>
<name>A0AAN9I9R2_CLITE</name>
<dbReference type="Proteomes" id="UP001359559">
    <property type="component" value="Unassembled WGS sequence"/>
</dbReference>
<reference evidence="1 2" key="1">
    <citation type="submission" date="2024-01" db="EMBL/GenBank/DDBJ databases">
        <title>The genomes of 5 underutilized Papilionoideae crops provide insights into root nodulation and disease resistance.</title>
        <authorList>
            <person name="Yuan L."/>
        </authorList>
    </citation>
    <scope>NUCLEOTIDE SEQUENCE [LARGE SCALE GENOMIC DNA]</scope>
    <source>
        <strain evidence="1">LY-2023</strain>
        <tissue evidence="1">Leaf</tissue>
    </source>
</reference>
<proteinExistence type="predicted"/>
<sequence length="68" mass="8096">MNALRKVSKSEQTLDFRHISLILLYSFPFQERLEKFGPRKRFVNCKEKLSYITFVSILSVLKWENAIS</sequence>
<dbReference type="AlphaFoldDB" id="A0AAN9I9R2"/>
<dbReference type="EMBL" id="JAYKXN010000008">
    <property type="protein sequence ID" value="KAK7265061.1"/>
    <property type="molecule type" value="Genomic_DNA"/>
</dbReference>
<protein>
    <submittedName>
        <fullName evidence="1">Uncharacterized protein</fullName>
    </submittedName>
</protein>
<comment type="caution">
    <text evidence="1">The sequence shown here is derived from an EMBL/GenBank/DDBJ whole genome shotgun (WGS) entry which is preliminary data.</text>
</comment>
<organism evidence="1 2">
    <name type="scientific">Clitoria ternatea</name>
    <name type="common">Butterfly pea</name>
    <dbReference type="NCBI Taxonomy" id="43366"/>
    <lineage>
        <taxon>Eukaryota</taxon>
        <taxon>Viridiplantae</taxon>
        <taxon>Streptophyta</taxon>
        <taxon>Embryophyta</taxon>
        <taxon>Tracheophyta</taxon>
        <taxon>Spermatophyta</taxon>
        <taxon>Magnoliopsida</taxon>
        <taxon>eudicotyledons</taxon>
        <taxon>Gunneridae</taxon>
        <taxon>Pentapetalae</taxon>
        <taxon>rosids</taxon>
        <taxon>fabids</taxon>
        <taxon>Fabales</taxon>
        <taxon>Fabaceae</taxon>
        <taxon>Papilionoideae</taxon>
        <taxon>50 kb inversion clade</taxon>
        <taxon>NPAAA clade</taxon>
        <taxon>indigoferoid/millettioid clade</taxon>
        <taxon>Phaseoleae</taxon>
        <taxon>Clitoria</taxon>
    </lineage>
</organism>
<evidence type="ECO:0000313" key="2">
    <source>
        <dbReference type="Proteomes" id="UP001359559"/>
    </source>
</evidence>
<accession>A0AAN9I9R2</accession>
<keyword evidence="2" id="KW-1185">Reference proteome</keyword>
<evidence type="ECO:0000313" key="1">
    <source>
        <dbReference type="EMBL" id="KAK7265061.1"/>
    </source>
</evidence>